<protein>
    <submittedName>
        <fullName evidence="2">GyrI-like domain-containing protein</fullName>
    </submittedName>
</protein>
<dbReference type="Proteomes" id="UP000676194">
    <property type="component" value="Chromosome"/>
</dbReference>
<dbReference type="KEGG" id="tsph:KIH39_01945"/>
<accession>A0A8E6B978</accession>
<evidence type="ECO:0000313" key="2">
    <source>
        <dbReference type="EMBL" id="QVL32705.1"/>
    </source>
</evidence>
<gene>
    <name evidence="2" type="ORF">KIH39_01945</name>
</gene>
<dbReference type="InterPro" id="IPR029442">
    <property type="entry name" value="GyrI-like"/>
</dbReference>
<dbReference type="SMART" id="SM00871">
    <property type="entry name" value="AraC_E_bind"/>
    <property type="match status" value="1"/>
</dbReference>
<dbReference type="InterPro" id="IPR011256">
    <property type="entry name" value="Reg_factor_effector_dom_sf"/>
</dbReference>
<dbReference type="EMBL" id="CP074694">
    <property type="protein sequence ID" value="QVL32705.1"/>
    <property type="molecule type" value="Genomic_DNA"/>
</dbReference>
<evidence type="ECO:0000313" key="3">
    <source>
        <dbReference type="Proteomes" id="UP000676194"/>
    </source>
</evidence>
<name>A0A8E6B978_9BACT</name>
<proteinExistence type="predicted"/>
<dbReference type="Gene3D" id="3.20.80.10">
    <property type="entry name" value="Regulatory factor, effector binding domain"/>
    <property type="match status" value="1"/>
</dbReference>
<dbReference type="RefSeq" id="WP_213497595.1">
    <property type="nucleotide sequence ID" value="NZ_CP074694.1"/>
</dbReference>
<evidence type="ECO:0000259" key="1">
    <source>
        <dbReference type="SMART" id="SM00871"/>
    </source>
</evidence>
<feature type="domain" description="AraC effector-binding" evidence="1">
    <location>
        <begin position="1"/>
        <end position="147"/>
    </location>
</feature>
<sequence>MNIEIVEEPIRFHLHGIGSVVENERFGEVGFRLMNEMWQVVKKATIATTGINHWVYMPDHRMFVGVELRSPQQPSTPDLLEPLEFELQRYLKHVHVGPYQALPQKWKDLKAELAARGETIGSPSLEIYGHHCDDPSKLETTILISLQTKSKITP</sequence>
<dbReference type="AlphaFoldDB" id="A0A8E6B978"/>
<dbReference type="InterPro" id="IPR010499">
    <property type="entry name" value="AraC_E-bd"/>
</dbReference>
<organism evidence="2 3">
    <name type="scientific">Telmatocola sphagniphila</name>
    <dbReference type="NCBI Taxonomy" id="1123043"/>
    <lineage>
        <taxon>Bacteria</taxon>
        <taxon>Pseudomonadati</taxon>
        <taxon>Planctomycetota</taxon>
        <taxon>Planctomycetia</taxon>
        <taxon>Gemmatales</taxon>
        <taxon>Gemmataceae</taxon>
    </lineage>
</organism>
<dbReference type="SUPFAM" id="SSF55136">
    <property type="entry name" value="Probable bacterial effector-binding domain"/>
    <property type="match status" value="1"/>
</dbReference>
<reference evidence="2" key="1">
    <citation type="submission" date="2021-05" db="EMBL/GenBank/DDBJ databases">
        <title>Complete genome sequence of the cellulolytic planctomycete Telmatocola sphagniphila SP2T and characterization of the first cellulase from planctomycetes.</title>
        <authorList>
            <person name="Rakitin A.L."/>
            <person name="Beletsky A.V."/>
            <person name="Naumoff D.G."/>
            <person name="Kulichevskaya I.S."/>
            <person name="Mardanov A.V."/>
            <person name="Ravin N.V."/>
            <person name="Dedysh S.N."/>
        </authorList>
    </citation>
    <scope>NUCLEOTIDE SEQUENCE</scope>
    <source>
        <strain evidence="2">SP2T</strain>
    </source>
</reference>
<keyword evidence="3" id="KW-1185">Reference proteome</keyword>
<dbReference type="Pfam" id="PF06445">
    <property type="entry name" value="GyrI-like"/>
    <property type="match status" value="1"/>
</dbReference>